<protein>
    <submittedName>
        <fullName evidence="2">Uncharacterized protein</fullName>
    </submittedName>
</protein>
<accession>A0A1J5SPJ5</accession>
<evidence type="ECO:0000313" key="2">
    <source>
        <dbReference type="EMBL" id="OIR10426.1"/>
    </source>
</evidence>
<keyword evidence="1" id="KW-0812">Transmembrane</keyword>
<dbReference type="EMBL" id="MLJW01000023">
    <property type="protein sequence ID" value="OIR10426.1"/>
    <property type="molecule type" value="Genomic_DNA"/>
</dbReference>
<feature type="transmembrane region" description="Helical" evidence="1">
    <location>
        <begin position="40"/>
        <end position="58"/>
    </location>
</feature>
<dbReference type="AlphaFoldDB" id="A0A1J5SPJ5"/>
<feature type="transmembrane region" description="Helical" evidence="1">
    <location>
        <begin position="64"/>
        <end position="84"/>
    </location>
</feature>
<comment type="caution">
    <text evidence="2">The sequence shown here is derived from an EMBL/GenBank/DDBJ whole genome shotgun (WGS) entry which is preliminary data.</text>
</comment>
<evidence type="ECO:0000256" key="1">
    <source>
        <dbReference type="SAM" id="Phobius"/>
    </source>
</evidence>
<keyword evidence="1" id="KW-0472">Membrane</keyword>
<proteinExistence type="predicted"/>
<sequence length="190" mass="22061">MIGLVKKYWHDPVWSKVIAGSILAGATVVSAYVLNWWPIIGSRMSGAFAFAFTFIFASTSIPNWLIAILLIPLVIGLLVIRLMVLNKLRPRKSIPDWHTYVRDAFFGIQWTWRYDETGKVIDLYSFCPSCDFQIYPRPNHNILRDFTHIHFGCENCGHKFGNFQENIAQFENKVIRHIQRNIRNGSWKTT</sequence>
<organism evidence="2">
    <name type="scientific">mine drainage metagenome</name>
    <dbReference type="NCBI Taxonomy" id="410659"/>
    <lineage>
        <taxon>unclassified sequences</taxon>
        <taxon>metagenomes</taxon>
        <taxon>ecological metagenomes</taxon>
    </lineage>
</organism>
<keyword evidence="1" id="KW-1133">Transmembrane helix</keyword>
<feature type="transmembrane region" description="Helical" evidence="1">
    <location>
        <begin position="13"/>
        <end position="33"/>
    </location>
</feature>
<reference evidence="2" key="1">
    <citation type="submission" date="2016-10" db="EMBL/GenBank/DDBJ databases">
        <title>Sequence of Gallionella enrichment culture.</title>
        <authorList>
            <person name="Poehlein A."/>
            <person name="Muehling M."/>
            <person name="Daniel R."/>
        </authorList>
    </citation>
    <scope>NUCLEOTIDE SEQUENCE</scope>
</reference>
<gene>
    <name evidence="2" type="ORF">GALL_77380</name>
</gene>
<name>A0A1J5SPJ5_9ZZZZ</name>